<feature type="region of interest" description="Disordered" evidence="1">
    <location>
        <begin position="256"/>
        <end position="277"/>
    </location>
</feature>
<organism evidence="2 3">
    <name type="scientific">Liparis tanakae</name>
    <name type="common">Tanaka's snailfish</name>
    <dbReference type="NCBI Taxonomy" id="230148"/>
    <lineage>
        <taxon>Eukaryota</taxon>
        <taxon>Metazoa</taxon>
        <taxon>Chordata</taxon>
        <taxon>Craniata</taxon>
        <taxon>Vertebrata</taxon>
        <taxon>Euteleostomi</taxon>
        <taxon>Actinopterygii</taxon>
        <taxon>Neopterygii</taxon>
        <taxon>Teleostei</taxon>
        <taxon>Neoteleostei</taxon>
        <taxon>Acanthomorphata</taxon>
        <taxon>Eupercaria</taxon>
        <taxon>Perciformes</taxon>
        <taxon>Cottioidei</taxon>
        <taxon>Cottales</taxon>
        <taxon>Liparidae</taxon>
        <taxon>Liparis</taxon>
    </lineage>
</organism>
<feature type="compositionally biased region" description="Polar residues" evidence="1">
    <location>
        <begin position="267"/>
        <end position="277"/>
    </location>
</feature>
<dbReference type="InterPro" id="IPR029286">
    <property type="entry name" value="AUNIP"/>
</dbReference>
<dbReference type="GO" id="GO:0000922">
    <property type="term" value="C:spindle pole"/>
    <property type="evidence" value="ECO:0007669"/>
    <property type="project" value="TreeGrafter"/>
</dbReference>
<evidence type="ECO:0000313" key="3">
    <source>
        <dbReference type="Proteomes" id="UP000314294"/>
    </source>
</evidence>
<evidence type="ECO:0000313" key="2">
    <source>
        <dbReference type="EMBL" id="TNN61434.1"/>
    </source>
</evidence>
<sequence>MIRGSPSSRRQSQTSKQKGSQPQTRCYSLGHRKGKLKHSGKRKICDSLSTMKTSKPAQQASAQEECGVWLDTVQLKGKSKQKRAARPISKMLNPFAEGSGYSLAVALNFTQTKMEMPKTKQSSISTFFAPQGRVFNKMSSSEVPNRDPVQPSSSSTSATNALPAPNPVVSGTKRKLEMLDLYNSEPGVHHEWKRDQVPEAEAALCEEQAAQEQIEEIHPPRSKRGFIAASLLPGDSQPLPQVWSQDPLLTWSQYSEGEFSPTKKQQKNSSAMDVSDSEPTFLNSLQSEDVFGIQINLEDGTSTQKSLKHFHSSQTDQEKENRFLSFTSPRKRSTLSHIEPLSDCKCTEPETASPRKHAPLCMWERADKEQSLESQFKWTKPSTSPLKKKAPTLSCKEVGEDSLAMLFTQDSEGFRVIAHRGLQARNPLRDKSNINSVTGRTSAYKSLVEEEEEDEMLFTQDSQGNMVIKH</sequence>
<dbReference type="OrthoDB" id="9946974at2759"/>
<evidence type="ECO:0000256" key="1">
    <source>
        <dbReference type="SAM" id="MobiDB-lite"/>
    </source>
</evidence>
<dbReference type="PANTHER" id="PTHR14526:SF2">
    <property type="entry name" value="AURORA KINASE A AND NINEIN-INTERACTING PROTEIN"/>
    <property type="match status" value="1"/>
</dbReference>
<feature type="compositionally biased region" description="Polar residues" evidence="1">
    <location>
        <begin position="150"/>
        <end position="160"/>
    </location>
</feature>
<dbReference type="Proteomes" id="UP000314294">
    <property type="component" value="Unassembled WGS sequence"/>
</dbReference>
<dbReference type="Pfam" id="PF15334">
    <property type="entry name" value="AIB"/>
    <property type="match status" value="1"/>
</dbReference>
<comment type="caution">
    <text evidence="2">The sequence shown here is derived from an EMBL/GenBank/DDBJ whole genome shotgun (WGS) entry which is preliminary data.</text>
</comment>
<proteinExistence type="predicted"/>
<dbReference type="GO" id="GO:0016301">
    <property type="term" value="F:kinase activity"/>
    <property type="evidence" value="ECO:0007669"/>
    <property type="project" value="UniProtKB-KW"/>
</dbReference>
<dbReference type="PANTHER" id="PTHR14526">
    <property type="entry name" value="AURORA KINASE A AND NINEIN-INTERACTING PROTEIN"/>
    <property type="match status" value="1"/>
</dbReference>
<keyword evidence="2" id="KW-0808">Transferase</keyword>
<keyword evidence="3" id="KW-1185">Reference proteome</keyword>
<feature type="region of interest" description="Disordered" evidence="1">
    <location>
        <begin position="1"/>
        <end position="41"/>
    </location>
</feature>
<name>A0A4Z2H990_9TELE</name>
<feature type="region of interest" description="Disordered" evidence="1">
    <location>
        <begin position="138"/>
        <end position="169"/>
    </location>
</feature>
<accession>A0A4Z2H990</accession>
<feature type="compositionally biased region" description="Basic residues" evidence="1">
    <location>
        <begin position="30"/>
        <end position="41"/>
    </location>
</feature>
<gene>
    <name evidence="2" type="primary">AUNIP</name>
    <name evidence="2" type="ORF">EYF80_028313</name>
</gene>
<keyword evidence="2" id="KW-0418">Kinase</keyword>
<protein>
    <submittedName>
        <fullName evidence="2">Aurora kinase A and ninein-interacting protein</fullName>
    </submittedName>
</protein>
<dbReference type="EMBL" id="SRLO01000315">
    <property type="protein sequence ID" value="TNN61434.1"/>
    <property type="molecule type" value="Genomic_DNA"/>
</dbReference>
<dbReference type="GO" id="GO:0007051">
    <property type="term" value="P:spindle organization"/>
    <property type="evidence" value="ECO:0007669"/>
    <property type="project" value="TreeGrafter"/>
</dbReference>
<dbReference type="AlphaFoldDB" id="A0A4Z2H990"/>
<reference evidence="2 3" key="1">
    <citation type="submission" date="2019-03" db="EMBL/GenBank/DDBJ databases">
        <title>First draft genome of Liparis tanakae, snailfish: a comprehensive survey of snailfish specific genes.</title>
        <authorList>
            <person name="Kim W."/>
            <person name="Song I."/>
            <person name="Jeong J.-H."/>
            <person name="Kim D."/>
            <person name="Kim S."/>
            <person name="Ryu S."/>
            <person name="Song J.Y."/>
            <person name="Lee S.K."/>
        </authorList>
    </citation>
    <scope>NUCLEOTIDE SEQUENCE [LARGE SCALE GENOMIC DNA]</scope>
    <source>
        <tissue evidence="2">Muscle</tissue>
    </source>
</reference>
<dbReference type="GO" id="GO:0005813">
    <property type="term" value="C:centrosome"/>
    <property type="evidence" value="ECO:0007669"/>
    <property type="project" value="TreeGrafter"/>
</dbReference>
<feature type="compositionally biased region" description="Low complexity" evidence="1">
    <location>
        <begin position="1"/>
        <end position="24"/>
    </location>
</feature>